<sequence length="329" mass="36644">MADPAFANQGHPLPSSTPAGSAATVGNASAYLGVSDAPKWPEEWKDSKTGENLNKFLDDVHRMSYHQVNMDKRKLMPRQYPNPQAAKSSYYNDNYHTVYIAMTRESLGTHPGKAKLRKPMETITVPEAEYAPSPALDIANRYQDSRIVDRPVDILSYDEPAADTMRYLERGNTFASTAMTEGKWLPGQLIGENGADPAKIADSPSFISPDRWNEVSDRRSVTSAGFVLQCSRPLGVCLGWGGYDELTAWQSHGRRIKKDMVEERSWSTDIMVPVAVVNEAGEDVEIISMPFKREDLVSLPLPRTPISIHDRLNQKNDRKMKASATTNDN</sequence>
<evidence type="ECO:0000256" key="1">
    <source>
        <dbReference type="SAM" id="MobiDB-lite"/>
    </source>
</evidence>
<evidence type="ECO:0000313" key="2">
    <source>
        <dbReference type="EMBL" id="KAK6222987.1"/>
    </source>
</evidence>
<dbReference type="Proteomes" id="UP001327957">
    <property type="component" value="Unassembled WGS sequence"/>
</dbReference>
<accession>A0AAV9TLH0</accession>
<dbReference type="EMBL" id="JASAOK010000016">
    <property type="protein sequence ID" value="KAK6222987.1"/>
    <property type="molecule type" value="Genomic_DNA"/>
</dbReference>
<feature type="region of interest" description="Disordered" evidence="1">
    <location>
        <begin position="1"/>
        <end position="21"/>
    </location>
</feature>
<comment type="caution">
    <text evidence="2">The sequence shown here is derived from an EMBL/GenBank/DDBJ whole genome shotgun (WGS) entry which is preliminary data.</text>
</comment>
<gene>
    <name evidence="2" type="ORF">QIS74_03832</name>
</gene>
<keyword evidence="3" id="KW-1185">Reference proteome</keyword>
<evidence type="ECO:0000313" key="3">
    <source>
        <dbReference type="Proteomes" id="UP001327957"/>
    </source>
</evidence>
<reference evidence="2 3" key="1">
    <citation type="submission" date="2023-04" db="EMBL/GenBank/DDBJ databases">
        <title>Colletotrichum tabacum stain YC1 causing leaf anthracnose on Nicotiana tabacum(L.) cv.</title>
        <authorList>
            <person name="Ji Z."/>
            <person name="Wang M."/>
            <person name="Zhang J."/>
            <person name="Wang N."/>
            <person name="Zhou Z."/>
        </authorList>
    </citation>
    <scope>NUCLEOTIDE SEQUENCE [LARGE SCALE GENOMIC DNA]</scope>
    <source>
        <strain evidence="2 3">YC1</strain>
    </source>
</reference>
<name>A0AAV9TLH0_9PEZI</name>
<protein>
    <submittedName>
        <fullName evidence="2">Uncharacterized protein</fullName>
    </submittedName>
</protein>
<proteinExistence type="predicted"/>
<dbReference type="AlphaFoldDB" id="A0AAV9TLH0"/>
<organism evidence="2 3">
    <name type="scientific">Colletotrichum tabaci</name>
    <dbReference type="NCBI Taxonomy" id="1209068"/>
    <lineage>
        <taxon>Eukaryota</taxon>
        <taxon>Fungi</taxon>
        <taxon>Dikarya</taxon>
        <taxon>Ascomycota</taxon>
        <taxon>Pezizomycotina</taxon>
        <taxon>Sordariomycetes</taxon>
        <taxon>Hypocreomycetidae</taxon>
        <taxon>Glomerellales</taxon>
        <taxon>Glomerellaceae</taxon>
        <taxon>Colletotrichum</taxon>
        <taxon>Colletotrichum destructivum species complex</taxon>
    </lineage>
</organism>